<sequence length="384" mass="42202">MNEPRLAGKLLLALSLGMLTSGLGGCVTLPADGASPVARSASSPPDSVEDFVLCDCMLPGQVRQLGTMVTYLGPRRLVKTTPRDCAIRGGEYVVFDRANYASARDSLLPKAQQGNAVAQTHLGEIYERGLGLPARDYERAAEWYRKAAEQGHEAAQIRLGALYERGLGVPQDRQAALEWYRRASGLDQDEIVFRSTLEAERAAFRQEAAKRRSLQASLQRELTSTEHRLQAQTREKEVLQQEIQNLRRQLEGQAQARSPPGTGGGDAAEGLRRQLASLEQQLAAKDQALASAEAALSEQQSVLTSQLREAQSRADQLALEIEATQRQLDEASRELQQARGQLDEASSEGGRRIAELENQVARLEKLQASRKEQRDEVLGLLAQR</sequence>
<dbReference type="PROSITE" id="PS51257">
    <property type="entry name" value="PROKAR_LIPOPROTEIN"/>
    <property type="match status" value="1"/>
</dbReference>
<dbReference type="InterPro" id="IPR006597">
    <property type="entry name" value="Sel1-like"/>
</dbReference>
<dbReference type="Gene3D" id="1.25.40.10">
    <property type="entry name" value="Tetratricopeptide repeat domain"/>
    <property type="match status" value="1"/>
</dbReference>
<dbReference type="Proteomes" id="UP001564408">
    <property type="component" value="Unassembled WGS sequence"/>
</dbReference>
<proteinExistence type="predicted"/>
<dbReference type="SMART" id="SM00671">
    <property type="entry name" value="SEL1"/>
    <property type="match status" value="2"/>
</dbReference>
<feature type="chain" id="PRO_5046711519" evidence="2">
    <location>
        <begin position="25"/>
        <end position="384"/>
    </location>
</feature>
<evidence type="ECO:0000313" key="4">
    <source>
        <dbReference type="Proteomes" id="UP001564408"/>
    </source>
</evidence>
<evidence type="ECO:0000256" key="2">
    <source>
        <dbReference type="SAM" id="SignalP"/>
    </source>
</evidence>
<evidence type="ECO:0000313" key="3">
    <source>
        <dbReference type="EMBL" id="MEY6432121.1"/>
    </source>
</evidence>
<dbReference type="Gene3D" id="1.20.5.170">
    <property type="match status" value="1"/>
</dbReference>
<name>A0ABV4BCH0_9GAMM</name>
<feature type="signal peptide" evidence="2">
    <location>
        <begin position="1"/>
        <end position="24"/>
    </location>
</feature>
<gene>
    <name evidence="3" type="ORF">ABC977_06810</name>
</gene>
<comment type="caution">
    <text evidence="3">The sequence shown here is derived from an EMBL/GenBank/DDBJ whole genome shotgun (WGS) entry which is preliminary data.</text>
</comment>
<keyword evidence="4" id="KW-1185">Reference proteome</keyword>
<feature type="region of interest" description="Disordered" evidence="1">
    <location>
        <begin position="331"/>
        <end position="353"/>
    </location>
</feature>
<reference evidence="3 4" key="1">
    <citation type="submission" date="2024-05" db="EMBL/GenBank/DDBJ databases">
        <title>Genome Sequence and Characterization of the New Strain Purple Sulfur Bacterium of Genus Thioalkalicoccus.</title>
        <authorList>
            <person name="Bryantseva I.A."/>
            <person name="Kyndt J.A."/>
            <person name="Imhoff J.F."/>
        </authorList>
    </citation>
    <scope>NUCLEOTIDE SEQUENCE [LARGE SCALE GENOMIC DNA]</scope>
    <source>
        <strain evidence="3 4">Um2</strain>
    </source>
</reference>
<keyword evidence="2" id="KW-0732">Signal</keyword>
<protein>
    <submittedName>
        <fullName evidence="3">Sel1 repeat family protein</fullName>
    </submittedName>
</protein>
<organism evidence="3 4">
    <name type="scientific">Thioalkalicoccus limnaeus</name>
    <dbReference type="NCBI Taxonomy" id="120681"/>
    <lineage>
        <taxon>Bacteria</taxon>
        <taxon>Pseudomonadati</taxon>
        <taxon>Pseudomonadota</taxon>
        <taxon>Gammaproteobacteria</taxon>
        <taxon>Chromatiales</taxon>
        <taxon>Chromatiaceae</taxon>
        <taxon>Thioalkalicoccus</taxon>
    </lineage>
</organism>
<dbReference type="SUPFAM" id="SSF81901">
    <property type="entry name" value="HCP-like"/>
    <property type="match status" value="1"/>
</dbReference>
<dbReference type="PANTHER" id="PTHR11102:SF160">
    <property type="entry name" value="ERAD-ASSOCIATED E3 UBIQUITIN-PROTEIN LIGASE COMPONENT HRD3"/>
    <property type="match status" value="1"/>
</dbReference>
<dbReference type="RefSeq" id="WP_369666508.1">
    <property type="nucleotide sequence ID" value="NZ_JBDKXB010000006.1"/>
</dbReference>
<dbReference type="InterPro" id="IPR011990">
    <property type="entry name" value="TPR-like_helical_dom_sf"/>
</dbReference>
<dbReference type="EMBL" id="JBDKXB010000006">
    <property type="protein sequence ID" value="MEY6432121.1"/>
    <property type="molecule type" value="Genomic_DNA"/>
</dbReference>
<dbReference type="PANTHER" id="PTHR11102">
    <property type="entry name" value="SEL-1-LIKE PROTEIN"/>
    <property type="match status" value="1"/>
</dbReference>
<evidence type="ECO:0000256" key="1">
    <source>
        <dbReference type="SAM" id="MobiDB-lite"/>
    </source>
</evidence>
<dbReference type="Pfam" id="PF08238">
    <property type="entry name" value="Sel1"/>
    <property type="match status" value="2"/>
</dbReference>
<accession>A0ABV4BCH0</accession>
<dbReference type="InterPro" id="IPR050767">
    <property type="entry name" value="Sel1_AlgK"/>
</dbReference>